<dbReference type="RefSeq" id="WP_090867287.1">
    <property type="nucleotide sequence ID" value="NZ_FOHE01000003.1"/>
</dbReference>
<keyword evidence="4" id="KW-1185">Reference proteome</keyword>
<dbReference type="InterPro" id="IPR011050">
    <property type="entry name" value="Pectin_lyase_fold/virulence"/>
</dbReference>
<dbReference type="AlphaFoldDB" id="A0A1I0A3E7"/>
<accession>A0A1I0A3E7</accession>
<dbReference type="SUPFAM" id="SSF51126">
    <property type="entry name" value="Pectin lyase-like"/>
    <property type="match status" value="1"/>
</dbReference>
<dbReference type="InterPro" id="IPR012334">
    <property type="entry name" value="Pectin_lyas_fold"/>
</dbReference>
<dbReference type="Proteomes" id="UP000198618">
    <property type="component" value="Unassembled WGS sequence"/>
</dbReference>
<feature type="domain" description="SLH" evidence="2">
    <location>
        <begin position="474"/>
        <end position="536"/>
    </location>
</feature>
<evidence type="ECO:0000313" key="4">
    <source>
        <dbReference type="Proteomes" id="UP000198618"/>
    </source>
</evidence>
<dbReference type="OrthoDB" id="2795933at2"/>
<dbReference type="Pfam" id="PF13229">
    <property type="entry name" value="Beta_helix"/>
    <property type="match status" value="1"/>
</dbReference>
<dbReference type="Gene3D" id="2.160.20.10">
    <property type="entry name" value="Single-stranded right-handed beta-helix, Pectin lyase-like"/>
    <property type="match status" value="1"/>
</dbReference>
<gene>
    <name evidence="3" type="ORF">SAMN05216389_10340</name>
</gene>
<dbReference type="SMART" id="SM00710">
    <property type="entry name" value="PbH1"/>
    <property type="match status" value="6"/>
</dbReference>
<dbReference type="InterPro" id="IPR006626">
    <property type="entry name" value="PbH1"/>
</dbReference>
<feature type="domain" description="SLH" evidence="2">
    <location>
        <begin position="406"/>
        <end position="473"/>
    </location>
</feature>
<dbReference type="InterPro" id="IPR039448">
    <property type="entry name" value="Beta_helix"/>
</dbReference>
<dbReference type="Pfam" id="PF00395">
    <property type="entry name" value="SLH"/>
    <property type="match status" value="2"/>
</dbReference>
<evidence type="ECO:0000313" key="3">
    <source>
        <dbReference type="EMBL" id="SES88229.1"/>
    </source>
</evidence>
<dbReference type="STRING" id="930131.SAMN05216389_10340"/>
<dbReference type="PROSITE" id="PS51272">
    <property type="entry name" value="SLH"/>
    <property type="match status" value="2"/>
</dbReference>
<name>A0A1I0A3E7_9BACI</name>
<reference evidence="3 4" key="1">
    <citation type="submission" date="2016-10" db="EMBL/GenBank/DDBJ databases">
        <authorList>
            <person name="de Groot N.N."/>
        </authorList>
    </citation>
    <scope>NUCLEOTIDE SEQUENCE [LARGE SCALE GENOMIC DNA]</scope>
    <source>
        <strain evidence="3 4">IBRC-M 10780</strain>
    </source>
</reference>
<evidence type="ECO:0000259" key="2">
    <source>
        <dbReference type="PROSITE" id="PS51272"/>
    </source>
</evidence>
<protein>
    <submittedName>
        <fullName evidence="3">S-layer homology domain-containing protein</fullName>
    </submittedName>
</protein>
<evidence type="ECO:0000256" key="1">
    <source>
        <dbReference type="ARBA" id="ARBA00022729"/>
    </source>
</evidence>
<proteinExistence type="predicted"/>
<sequence length="589" mass="66288">MQKRNLLIFVVATLFFGLITSVHLTTTEAAGKPTYTITPNSKTYNGNFTNYSTYNSKTKHYYLIRSYLEQLEETGGGTLVLKKGTYTVTNVLYVPSNVTIKLQDGVKLVKGSDSGTDQFNASKSLFQFVAPSVSKKEGIYGGYNGEKNISIIGYGSATIDLKYIKNSLAIIAGHNQNITIKNIRFQNMYSGHFIEMDATKNAVISNNEFIGSKPSSKKNKEAINLDTPDKATNGWSQKWSTYDRTPNSDVTIENNTFYDLDRAIGTHKYSGGKYHDQIVIKYNKIEKMRMDPIRVMNWSNAIIENNRFKDVDPSSGNNNRGILVSGATNPMFQKNVFINIPRAMQFMAWKNSGPGSEYETTYNELSQKNLEALSTNTVVDYVEDFIRINHVYNKYDKANTDYIDVTTSNFSDVSAQNSHYDGIIYWSEKNVINGFPGKDGIKEFKSYDNLSRSHTAVMFSRALNLPVPQDVDSILTNFDDISEDHPYADEIAASYAEEIFKGNNGQFMDDRSLTREQMATVLVKAYNLQDNGDNVAMDMEGVDPSHQENVQIIANLEITNQLTNFRPADPVTRGQFATFLYRAEQATNQ</sequence>
<keyword evidence="1" id="KW-0732">Signal</keyword>
<dbReference type="InterPro" id="IPR001119">
    <property type="entry name" value="SLH_dom"/>
</dbReference>
<organism evidence="3 4">
    <name type="scientific">Oceanobacillus limi</name>
    <dbReference type="NCBI Taxonomy" id="930131"/>
    <lineage>
        <taxon>Bacteria</taxon>
        <taxon>Bacillati</taxon>
        <taxon>Bacillota</taxon>
        <taxon>Bacilli</taxon>
        <taxon>Bacillales</taxon>
        <taxon>Bacillaceae</taxon>
        <taxon>Oceanobacillus</taxon>
    </lineage>
</organism>
<dbReference type="EMBL" id="FOHE01000003">
    <property type="protein sequence ID" value="SES88229.1"/>
    <property type="molecule type" value="Genomic_DNA"/>
</dbReference>